<name>A0A556QPS3_9BACT</name>
<sequence>MPIALNETTVAQAAAPATYKLVVRSADEAVKAIREQLGENARVLSVRQLPSQGLAGLLGRPRLEVIAQIATPELPVAMQPALGLPADDRPASMANPFSLDRSRLGSRDMPAGLGDLLRRSGFSASLVGRLEAAPELSGHDMKPLHRVLVDVGTTLGAAARRRAPRPLPSRAAFIGSPGSGRTTALCKWLAREMFSHHRTGRVFKAEFDRPNPSEGLGVFCEALGLVLEHAVPDSPLPQSGTEFAYVDMPAMSVRRPQDNRPLLRYLDTAQIEGRVLILNALYDQPVLRDAYAAGRDLGATHLVFTHLDELEHWGRLWDFLIEGELSPLFLSTGSGLTGDLVPDVVGAVMRRTLPGAPVPHLS</sequence>
<dbReference type="Proteomes" id="UP000315648">
    <property type="component" value="Unassembled WGS sequence"/>
</dbReference>
<dbReference type="OrthoDB" id="185416at2"/>
<dbReference type="InterPro" id="IPR027417">
    <property type="entry name" value="P-loop_NTPase"/>
</dbReference>
<evidence type="ECO:0000313" key="2">
    <source>
        <dbReference type="Proteomes" id="UP000315648"/>
    </source>
</evidence>
<keyword evidence="1" id="KW-0282">Flagellum</keyword>
<reference evidence="1 2" key="1">
    <citation type="submission" date="2019-07" db="EMBL/GenBank/DDBJ databases">
        <title>Description of 53C-WASEF.</title>
        <authorList>
            <person name="Pitt A."/>
            <person name="Hahn M.W."/>
        </authorList>
    </citation>
    <scope>NUCLEOTIDE SEQUENCE [LARGE SCALE GENOMIC DNA]</scope>
    <source>
        <strain evidence="1 2">53C-WASEF</strain>
    </source>
</reference>
<proteinExistence type="predicted"/>
<dbReference type="AlphaFoldDB" id="A0A556QPS3"/>
<keyword evidence="1" id="KW-0969">Cilium</keyword>
<keyword evidence="2" id="KW-1185">Reference proteome</keyword>
<dbReference type="EMBL" id="VMBG01000001">
    <property type="protein sequence ID" value="TSJ78640.1"/>
    <property type="molecule type" value="Genomic_DNA"/>
</dbReference>
<keyword evidence="1" id="KW-0966">Cell projection</keyword>
<dbReference type="SUPFAM" id="SSF52540">
    <property type="entry name" value="P-loop containing nucleoside triphosphate hydrolases"/>
    <property type="match status" value="1"/>
</dbReference>
<evidence type="ECO:0000313" key="1">
    <source>
        <dbReference type="EMBL" id="TSJ78640.1"/>
    </source>
</evidence>
<dbReference type="Gene3D" id="3.40.50.300">
    <property type="entry name" value="P-loop containing nucleotide triphosphate hydrolases"/>
    <property type="match status" value="1"/>
</dbReference>
<dbReference type="RefSeq" id="WP_144228981.1">
    <property type="nucleotide sequence ID" value="NZ_CBCRVV010000002.1"/>
</dbReference>
<gene>
    <name evidence="1" type="ORF">FPL22_04870</name>
</gene>
<comment type="caution">
    <text evidence="1">The sequence shown here is derived from an EMBL/GenBank/DDBJ whole genome shotgun (WGS) entry which is preliminary data.</text>
</comment>
<accession>A0A556QPS3</accession>
<protein>
    <submittedName>
        <fullName evidence="1">Flagellar GTP-binding protein</fullName>
    </submittedName>
</protein>
<organism evidence="1 2">
    <name type="scientific">Rariglobus hedericola</name>
    <dbReference type="NCBI Taxonomy" id="2597822"/>
    <lineage>
        <taxon>Bacteria</taxon>
        <taxon>Pseudomonadati</taxon>
        <taxon>Verrucomicrobiota</taxon>
        <taxon>Opitutia</taxon>
        <taxon>Opitutales</taxon>
        <taxon>Opitutaceae</taxon>
        <taxon>Rariglobus</taxon>
    </lineage>
</organism>